<sequence>MFFIPSGASCLISQSPGSKLPNSSGSDWQIRTIYVSPEDLSILREQAA</sequence>
<evidence type="ECO:0000313" key="1">
    <source>
        <dbReference type="EMBL" id="QTA88856.1"/>
    </source>
</evidence>
<reference evidence="1" key="1">
    <citation type="journal article" date="2021" name="Microb. Physiol.">
        <title>Proteogenomic Insights into the Physiology of Marine, Sulfate-Reducing, Filamentous Desulfonema limicola and Desulfonema magnum.</title>
        <authorList>
            <person name="Schnaars V."/>
            <person name="Wohlbrand L."/>
            <person name="Scheve S."/>
            <person name="Hinrichs C."/>
            <person name="Reinhardt R."/>
            <person name="Rabus R."/>
        </authorList>
    </citation>
    <scope>NUCLEOTIDE SEQUENCE</scope>
    <source>
        <strain evidence="1">4be13</strain>
    </source>
</reference>
<protein>
    <submittedName>
        <fullName evidence="1">Uncharacterized protein</fullName>
    </submittedName>
</protein>
<dbReference type="EMBL" id="CP061800">
    <property type="protein sequence ID" value="QTA88856.1"/>
    <property type="molecule type" value="Genomic_DNA"/>
</dbReference>
<dbReference type="Proteomes" id="UP000663722">
    <property type="component" value="Chromosome"/>
</dbReference>
<gene>
    <name evidence="1" type="ORF">dnm_049030</name>
</gene>
<evidence type="ECO:0000313" key="2">
    <source>
        <dbReference type="Proteomes" id="UP000663722"/>
    </source>
</evidence>
<accession>A0A975GPC1</accession>
<organism evidence="1 2">
    <name type="scientific">Desulfonema magnum</name>
    <dbReference type="NCBI Taxonomy" id="45655"/>
    <lineage>
        <taxon>Bacteria</taxon>
        <taxon>Pseudomonadati</taxon>
        <taxon>Thermodesulfobacteriota</taxon>
        <taxon>Desulfobacteria</taxon>
        <taxon>Desulfobacterales</taxon>
        <taxon>Desulfococcaceae</taxon>
        <taxon>Desulfonema</taxon>
    </lineage>
</organism>
<name>A0A975GPC1_9BACT</name>
<dbReference type="KEGG" id="dmm:dnm_049030"/>
<keyword evidence="2" id="KW-1185">Reference proteome</keyword>
<dbReference type="AlphaFoldDB" id="A0A975GPC1"/>
<proteinExistence type="predicted"/>